<dbReference type="EMBL" id="JAPDFW010000053">
    <property type="protein sequence ID" value="KAJ5078621.1"/>
    <property type="molecule type" value="Genomic_DNA"/>
</dbReference>
<proteinExistence type="predicted"/>
<sequence length="161" mass="19725">MENIIFNHDKFINVDEISFQIFKIYCESRFKMLTFIIPELYQISFNQEIKFEMFFNKKILSLNDLKMDEIHLMIQSEKIYILIPKNIKEKNIKIDPKIELNFYHLKKFLRTIFPFSFLIEIIEEKENRERFNELFLLFSNLKGKGNENFENFQNLLFSKLN</sequence>
<evidence type="ECO:0000313" key="1">
    <source>
        <dbReference type="EMBL" id="KAJ5078621.1"/>
    </source>
</evidence>
<evidence type="ECO:0000313" key="2">
    <source>
        <dbReference type="Proteomes" id="UP001149090"/>
    </source>
</evidence>
<reference evidence="1" key="1">
    <citation type="submission" date="2022-10" db="EMBL/GenBank/DDBJ databases">
        <title>Novel sulphate-reducing endosymbionts in the free-living metamonad Anaeramoeba.</title>
        <authorList>
            <person name="Jerlstrom-Hultqvist J."/>
            <person name="Cepicka I."/>
            <person name="Gallot-Lavallee L."/>
            <person name="Salas-Leiva D."/>
            <person name="Curtis B.A."/>
            <person name="Zahonova K."/>
            <person name="Pipaliya S."/>
            <person name="Dacks J."/>
            <person name="Roger A.J."/>
        </authorList>
    </citation>
    <scope>NUCLEOTIDE SEQUENCE</scope>
    <source>
        <strain evidence="1">BMAN</strain>
    </source>
</reference>
<protein>
    <submittedName>
        <fullName evidence="1">Uncharacterized protein</fullName>
    </submittedName>
</protein>
<gene>
    <name evidence="1" type="ORF">M0811_04946</name>
</gene>
<accession>A0A9Q0LRR6</accession>
<name>A0A9Q0LRR6_ANAIG</name>
<keyword evidence="2" id="KW-1185">Reference proteome</keyword>
<organism evidence="1 2">
    <name type="scientific">Anaeramoeba ignava</name>
    <name type="common">Anaerobic marine amoeba</name>
    <dbReference type="NCBI Taxonomy" id="1746090"/>
    <lineage>
        <taxon>Eukaryota</taxon>
        <taxon>Metamonada</taxon>
        <taxon>Anaeramoebidae</taxon>
        <taxon>Anaeramoeba</taxon>
    </lineage>
</organism>
<dbReference type="AlphaFoldDB" id="A0A9Q0LRR6"/>
<dbReference type="Proteomes" id="UP001149090">
    <property type="component" value="Unassembled WGS sequence"/>
</dbReference>
<comment type="caution">
    <text evidence="1">The sequence shown here is derived from an EMBL/GenBank/DDBJ whole genome shotgun (WGS) entry which is preliminary data.</text>
</comment>